<evidence type="ECO:0000256" key="2">
    <source>
        <dbReference type="SAM" id="Phobius"/>
    </source>
</evidence>
<feature type="region of interest" description="Disordered" evidence="1">
    <location>
        <begin position="334"/>
        <end position="372"/>
    </location>
</feature>
<dbReference type="AlphaFoldDB" id="A0A1X6MLQ9"/>
<feature type="domain" description="DUF6534" evidence="3">
    <location>
        <begin position="177"/>
        <end position="264"/>
    </location>
</feature>
<proteinExistence type="predicted"/>
<dbReference type="Pfam" id="PF20152">
    <property type="entry name" value="DUF6534"/>
    <property type="match status" value="1"/>
</dbReference>
<feature type="compositionally biased region" description="Basic and acidic residues" evidence="1">
    <location>
        <begin position="351"/>
        <end position="372"/>
    </location>
</feature>
<dbReference type="Proteomes" id="UP000194127">
    <property type="component" value="Unassembled WGS sequence"/>
</dbReference>
<evidence type="ECO:0000313" key="5">
    <source>
        <dbReference type="Proteomes" id="UP000194127"/>
    </source>
</evidence>
<dbReference type="EMBL" id="KZ110609">
    <property type="protein sequence ID" value="OSX57295.1"/>
    <property type="molecule type" value="Genomic_DNA"/>
</dbReference>
<accession>A0A1X6MLQ9</accession>
<feature type="transmembrane region" description="Helical" evidence="2">
    <location>
        <begin position="20"/>
        <end position="45"/>
    </location>
</feature>
<keyword evidence="2" id="KW-1133">Transmembrane helix</keyword>
<protein>
    <recommendedName>
        <fullName evidence="3">DUF6534 domain-containing protein</fullName>
    </recommendedName>
</protein>
<feature type="region of interest" description="Disordered" evidence="1">
    <location>
        <begin position="271"/>
        <end position="303"/>
    </location>
</feature>
<dbReference type="PANTHER" id="PTHR40465:SF1">
    <property type="entry name" value="DUF6534 DOMAIN-CONTAINING PROTEIN"/>
    <property type="match status" value="1"/>
</dbReference>
<dbReference type="RefSeq" id="XP_024334089.1">
    <property type="nucleotide sequence ID" value="XM_024482466.1"/>
</dbReference>
<dbReference type="PANTHER" id="PTHR40465">
    <property type="entry name" value="CHROMOSOME 1, WHOLE GENOME SHOTGUN SEQUENCE"/>
    <property type="match status" value="1"/>
</dbReference>
<keyword evidence="5" id="KW-1185">Reference proteome</keyword>
<dbReference type="InterPro" id="IPR045339">
    <property type="entry name" value="DUF6534"/>
</dbReference>
<dbReference type="OrthoDB" id="3046149at2759"/>
<evidence type="ECO:0000313" key="4">
    <source>
        <dbReference type="EMBL" id="OSX57295.1"/>
    </source>
</evidence>
<feature type="transmembrane region" description="Helical" evidence="2">
    <location>
        <begin position="172"/>
        <end position="192"/>
    </location>
</feature>
<gene>
    <name evidence="4" type="ORF">POSPLADRAFT_1071782</name>
</gene>
<keyword evidence="2" id="KW-0472">Membrane</keyword>
<dbReference type="STRING" id="670580.A0A1X6MLQ9"/>
<organism evidence="4 5">
    <name type="scientific">Postia placenta MAD-698-R-SB12</name>
    <dbReference type="NCBI Taxonomy" id="670580"/>
    <lineage>
        <taxon>Eukaryota</taxon>
        <taxon>Fungi</taxon>
        <taxon>Dikarya</taxon>
        <taxon>Basidiomycota</taxon>
        <taxon>Agaricomycotina</taxon>
        <taxon>Agaricomycetes</taxon>
        <taxon>Polyporales</taxon>
        <taxon>Adustoporiaceae</taxon>
        <taxon>Rhodonia</taxon>
    </lineage>
</organism>
<feature type="transmembrane region" description="Helical" evidence="2">
    <location>
        <begin position="241"/>
        <end position="260"/>
    </location>
</feature>
<sequence length="372" mass="41520">MSSPELELPTVPVSELNATFGVLLIGFIFAVTLYGLTFFQTYIYFSRFPHDSRVSRYGVGLIWAVDTATTTLLSHRLYYYLITSFMAPFDTLDITRTFVSENALAAFGIFLVQLFYAERIYTLNDRNPIIPGVTAVLATANLVLGIASAAKIGQQPLFYNFVDHVIKVITGVQYGLSTLTDLVIMLSLFYYLQRSRFQGMKAVEGWYEYIAVFFINRGTCFTLLQLASLILFVAIPKQQVWILFHFVTSKTYINSLLLMLNFRSVHRGRGVGEEESMNQRDLKSSSGLSGSSRTPRETSRSVQFGVVDTESKAAAMTIGLDTIRSGTGIDDDQASTGSMVFVSGQPNVGRKQSDKHRDNHSDVDIHKASPEF</sequence>
<reference evidence="4 5" key="1">
    <citation type="submission" date="2017-04" db="EMBL/GenBank/DDBJ databases">
        <title>Genome Sequence of the Model Brown-Rot Fungus Postia placenta SB12.</title>
        <authorList>
            <consortium name="DOE Joint Genome Institute"/>
            <person name="Gaskell J."/>
            <person name="Kersten P."/>
            <person name="Larrondo L.F."/>
            <person name="Canessa P."/>
            <person name="Martinez D."/>
            <person name="Hibbett D."/>
            <person name="Schmoll M."/>
            <person name="Kubicek C.P."/>
            <person name="Martinez A.T."/>
            <person name="Yadav J."/>
            <person name="Master E."/>
            <person name="Magnuson J.K."/>
            <person name="James T."/>
            <person name="Yaver D."/>
            <person name="Berka R."/>
            <person name="Labutti K."/>
            <person name="Lipzen A."/>
            <person name="Aerts A."/>
            <person name="Barry K."/>
            <person name="Henrissat B."/>
            <person name="Blanchette R."/>
            <person name="Grigoriev I."/>
            <person name="Cullen D."/>
        </authorList>
    </citation>
    <scope>NUCLEOTIDE SEQUENCE [LARGE SCALE GENOMIC DNA]</scope>
    <source>
        <strain evidence="4 5">MAD-698-R-SB12</strain>
    </source>
</reference>
<dbReference type="GeneID" id="36327415"/>
<name>A0A1X6MLQ9_9APHY</name>
<evidence type="ECO:0000259" key="3">
    <source>
        <dbReference type="Pfam" id="PF20152"/>
    </source>
</evidence>
<feature type="transmembrane region" description="Helical" evidence="2">
    <location>
        <begin position="213"/>
        <end position="235"/>
    </location>
</feature>
<feature type="transmembrane region" description="Helical" evidence="2">
    <location>
        <begin position="57"/>
        <end position="78"/>
    </location>
</feature>
<feature type="transmembrane region" description="Helical" evidence="2">
    <location>
        <begin position="98"/>
        <end position="117"/>
    </location>
</feature>
<keyword evidence="2" id="KW-0812">Transmembrane</keyword>
<evidence type="ECO:0000256" key="1">
    <source>
        <dbReference type="SAM" id="MobiDB-lite"/>
    </source>
</evidence>
<feature type="transmembrane region" description="Helical" evidence="2">
    <location>
        <begin position="129"/>
        <end position="152"/>
    </location>
</feature>